<organism evidence="3 4">
    <name type="scientific">Baudoinia panamericana (strain UAMH 10762)</name>
    <name type="common">Angels' share fungus</name>
    <name type="synonym">Baudoinia compniacensis (strain UAMH 10762)</name>
    <dbReference type="NCBI Taxonomy" id="717646"/>
    <lineage>
        <taxon>Eukaryota</taxon>
        <taxon>Fungi</taxon>
        <taxon>Dikarya</taxon>
        <taxon>Ascomycota</taxon>
        <taxon>Pezizomycotina</taxon>
        <taxon>Dothideomycetes</taxon>
        <taxon>Dothideomycetidae</taxon>
        <taxon>Mycosphaerellales</taxon>
        <taxon>Teratosphaeriaceae</taxon>
        <taxon>Baudoinia</taxon>
    </lineage>
</organism>
<dbReference type="EMBL" id="KB445552">
    <property type="protein sequence ID" value="EMC99313.1"/>
    <property type="molecule type" value="Genomic_DNA"/>
</dbReference>
<dbReference type="RefSeq" id="XP_007674226.1">
    <property type="nucleotide sequence ID" value="XM_007676036.1"/>
</dbReference>
<feature type="region of interest" description="Disordered" evidence="1">
    <location>
        <begin position="178"/>
        <end position="198"/>
    </location>
</feature>
<dbReference type="STRING" id="717646.M2N5K3"/>
<keyword evidence="2" id="KW-1133">Transmembrane helix</keyword>
<feature type="compositionally biased region" description="Polar residues" evidence="1">
    <location>
        <begin position="188"/>
        <end position="198"/>
    </location>
</feature>
<evidence type="ECO:0000256" key="1">
    <source>
        <dbReference type="SAM" id="MobiDB-lite"/>
    </source>
</evidence>
<sequence>MRNAHAWKILIWHNMAIFKSTPASQESDSALRLPAQKRTSPPASYRLSTITESSNAGNPSTSQPKSILRNSGGARPSPLRQHFEAGSKRPSQDTTRTAPPSYTWVPESVDGYEDLTAPVEGEKLAELRRNGGYESPKRRKLERGGWGRLALIVLIVLAVIGLGVGLGVGLTVGRRHSGDISSSGGSSNQPPGTTPNIDQIQQFPLGEYSMITALRMVQTNCTSNPATWRCYPYSVFSATDSGTNTSSLATFNWIVSNTSMVYPTNSTTRTTSDQGIPSNLTISSTNNPFSISFTNRSLTYFAASNNVTSPRLSFNFTMSKSVIPSAAITSSNVATECFFNNTVFTGTLYLSAQRTFPSGALANSTGIGGYTPWPYALEVTQTSAGEQDVPACYELANGAAGTRLTDVTTPESAQELCLCDYRNY</sequence>
<evidence type="ECO:0000256" key="2">
    <source>
        <dbReference type="SAM" id="Phobius"/>
    </source>
</evidence>
<keyword evidence="4" id="KW-1185">Reference proteome</keyword>
<keyword evidence="2" id="KW-0472">Membrane</keyword>
<evidence type="ECO:0000313" key="4">
    <source>
        <dbReference type="Proteomes" id="UP000011761"/>
    </source>
</evidence>
<dbReference type="OrthoDB" id="5296155at2759"/>
<dbReference type="eggNOG" id="ENOG502SE67">
    <property type="taxonomic scope" value="Eukaryota"/>
</dbReference>
<gene>
    <name evidence="3" type="ORF">BAUCODRAFT_398843</name>
</gene>
<name>M2N5K3_BAUPA</name>
<keyword evidence="2" id="KW-0812">Transmembrane</keyword>
<dbReference type="KEGG" id="bcom:BAUCODRAFT_398843"/>
<dbReference type="AlphaFoldDB" id="M2N5K3"/>
<dbReference type="Proteomes" id="UP000011761">
    <property type="component" value="Unassembled WGS sequence"/>
</dbReference>
<evidence type="ECO:0000313" key="3">
    <source>
        <dbReference type="EMBL" id="EMC99313.1"/>
    </source>
</evidence>
<dbReference type="OMA" id="CNDPSHQ"/>
<accession>M2N5K3</accession>
<evidence type="ECO:0008006" key="5">
    <source>
        <dbReference type="Google" id="ProtNLM"/>
    </source>
</evidence>
<proteinExistence type="predicted"/>
<protein>
    <recommendedName>
        <fullName evidence="5">Tat pathway signal sequence</fullName>
    </recommendedName>
</protein>
<dbReference type="HOGENOM" id="CLU_050915_2_0_1"/>
<reference evidence="3 4" key="1">
    <citation type="journal article" date="2012" name="PLoS Pathog.">
        <title>Diverse lifestyles and strategies of plant pathogenesis encoded in the genomes of eighteen Dothideomycetes fungi.</title>
        <authorList>
            <person name="Ohm R.A."/>
            <person name="Feau N."/>
            <person name="Henrissat B."/>
            <person name="Schoch C.L."/>
            <person name="Horwitz B.A."/>
            <person name="Barry K.W."/>
            <person name="Condon B.J."/>
            <person name="Copeland A.C."/>
            <person name="Dhillon B."/>
            <person name="Glaser F."/>
            <person name="Hesse C.N."/>
            <person name="Kosti I."/>
            <person name="LaButti K."/>
            <person name="Lindquist E.A."/>
            <person name="Lucas S."/>
            <person name="Salamov A.A."/>
            <person name="Bradshaw R.E."/>
            <person name="Ciuffetti L."/>
            <person name="Hamelin R.C."/>
            <person name="Kema G.H.J."/>
            <person name="Lawrence C."/>
            <person name="Scott J.A."/>
            <person name="Spatafora J.W."/>
            <person name="Turgeon B.G."/>
            <person name="de Wit P.J.G.M."/>
            <person name="Zhong S."/>
            <person name="Goodwin S.B."/>
            <person name="Grigoriev I.V."/>
        </authorList>
    </citation>
    <scope>NUCLEOTIDE SEQUENCE [LARGE SCALE GENOMIC DNA]</scope>
    <source>
        <strain evidence="3 4">UAMH 10762</strain>
    </source>
</reference>
<feature type="compositionally biased region" description="Polar residues" evidence="1">
    <location>
        <begin position="37"/>
        <end position="69"/>
    </location>
</feature>
<feature type="compositionally biased region" description="Basic and acidic residues" evidence="1">
    <location>
        <begin position="81"/>
        <end position="91"/>
    </location>
</feature>
<feature type="transmembrane region" description="Helical" evidence="2">
    <location>
        <begin position="149"/>
        <end position="172"/>
    </location>
</feature>
<feature type="region of interest" description="Disordered" evidence="1">
    <location>
        <begin position="28"/>
        <end position="107"/>
    </location>
</feature>
<dbReference type="GeneID" id="19113912"/>